<organism evidence="1 2">
    <name type="scientific">Streptomyces peucetius</name>
    <dbReference type="NCBI Taxonomy" id="1950"/>
    <lineage>
        <taxon>Bacteria</taxon>
        <taxon>Bacillati</taxon>
        <taxon>Actinomycetota</taxon>
        <taxon>Actinomycetes</taxon>
        <taxon>Kitasatosporales</taxon>
        <taxon>Streptomycetaceae</taxon>
        <taxon>Streptomyces</taxon>
    </lineage>
</organism>
<accession>A0ABY6I486</accession>
<keyword evidence="2" id="KW-1185">Reference proteome</keyword>
<evidence type="ECO:0000313" key="1">
    <source>
        <dbReference type="EMBL" id="UYQ61798.1"/>
    </source>
</evidence>
<name>A0ABY6I486_STRPE</name>
<protein>
    <submittedName>
        <fullName evidence="1">Uncharacterized protein</fullName>
    </submittedName>
</protein>
<evidence type="ECO:0000313" key="2">
    <source>
        <dbReference type="Proteomes" id="UP001163878"/>
    </source>
</evidence>
<reference evidence="1" key="1">
    <citation type="submission" date="2022-10" db="EMBL/GenBank/DDBJ databases">
        <title>Cytochrome P450 Catalyzes Benzene Ring Formation in the Biosynthesis of Trialkyl-Substituted Aromatic Polyketides.</title>
        <authorList>
            <person name="Zhao E."/>
            <person name="Ge H."/>
        </authorList>
    </citation>
    <scope>NUCLEOTIDE SEQUENCE</scope>
    <source>
        <strain evidence="1">NA0869</strain>
    </source>
</reference>
<sequence length="106" mass="11050">MWTSGGRLGPAYCRNLHGLPEDADGTPLFVRFDVESVVDMDHQLGLASIPWPTGTGPDTVRALTSGAMLPSPAAVALATAWDRHVAALLDDELALRLPVGGSVTSA</sequence>
<dbReference type="Proteomes" id="UP001163878">
    <property type="component" value="Chromosome"/>
</dbReference>
<dbReference type="EMBL" id="CP107567">
    <property type="protein sequence ID" value="UYQ61798.1"/>
    <property type="molecule type" value="Genomic_DNA"/>
</dbReference>
<gene>
    <name evidence="1" type="ORF">OGH68_10040</name>
</gene>
<dbReference type="RefSeq" id="WP_264243021.1">
    <property type="nucleotide sequence ID" value="NZ_CP107567.1"/>
</dbReference>
<proteinExistence type="predicted"/>